<protein>
    <submittedName>
        <fullName evidence="1">Uncharacterized protein</fullName>
    </submittedName>
</protein>
<dbReference type="Proteomes" id="UP000785679">
    <property type="component" value="Unassembled WGS sequence"/>
</dbReference>
<dbReference type="EMBL" id="RRYP01017144">
    <property type="protein sequence ID" value="TNV74317.1"/>
    <property type="molecule type" value="Genomic_DNA"/>
</dbReference>
<evidence type="ECO:0000313" key="2">
    <source>
        <dbReference type="Proteomes" id="UP000785679"/>
    </source>
</evidence>
<proteinExistence type="predicted"/>
<dbReference type="AlphaFoldDB" id="A0A8J8NFG8"/>
<sequence length="70" mass="8003">MVNLSCKLTGCLLKFNIIHCGETKFQLHQIFFQAANLLLTSTYAFKLAMNHNIDFLKIGRLLKFLCSLLP</sequence>
<reference evidence="1" key="1">
    <citation type="submission" date="2019-06" db="EMBL/GenBank/DDBJ databases">
        <authorList>
            <person name="Zheng W."/>
        </authorList>
    </citation>
    <scope>NUCLEOTIDE SEQUENCE</scope>
    <source>
        <strain evidence="1">QDHG01</strain>
    </source>
</reference>
<accession>A0A8J8NFG8</accession>
<keyword evidence="2" id="KW-1185">Reference proteome</keyword>
<evidence type="ECO:0000313" key="1">
    <source>
        <dbReference type="EMBL" id="TNV74317.1"/>
    </source>
</evidence>
<comment type="caution">
    <text evidence="1">The sequence shown here is derived from an EMBL/GenBank/DDBJ whole genome shotgun (WGS) entry which is preliminary data.</text>
</comment>
<organism evidence="1 2">
    <name type="scientific">Halteria grandinella</name>
    <dbReference type="NCBI Taxonomy" id="5974"/>
    <lineage>
        <taxon>Eukaryota</taxon>
        <taxon>Sar</taxon>
        <taxon>Alveolata</taxon>
        <taxon>Ciliophora</taxon>
        <taxon>Intramacronucleata</taxon>
        <taxon>Spirotrichea</taxon>
        <taxon>Stichotrichia</taxon>
        <taxon>Sporadotrichida</taxon>
        <taxon>Halteriidae</taxon>
        <taxon>Halteria</taxon>
    </lineage>
</organism>
<gene>
    <name evidence="1" type="ORF">FGO68_gene13205</name>
</gene>
<name>A0A8J8NFG8_HALGN</name>